<sequence>MMNAEFLGDEICPCCGFHFGFNDDGVNKEDSYYRWREKWVADGCIWFSKSRRPHDTWNPVVQLKKMQK</sequence>
<gene>
    <name evidence="1" type="ORF">GCM10008933_16260</name>
</gene>
<name>A0ABP3HZT6_9BACL</name>
<reference evidence="2" key="1">
    <citation type="journal article" date="2019" name="Int. J. Syst. Evol. Microbiol.">
        <title>The Global Catalogue of Microorganisms (GCM) 10K type strain sequencing project: providing services to taxonomists for standard genome sequencing and annotation.</title>
        <authorList>
            <consortium name="The Broad Institute Genomics Platform"/>
            <consortium name="The Broad Institute Genome Sequencing Center for Infectious Disease"/>
            <person name="Wu L."/>
            <person name="Ma J."/>
        </authorList>
    </citation>
    <scope>NUCLEOTIDE SEQUENCE [LARGE SCALE GENOMIC DNA]</scope>
    <source>
        <strain evidence="2">JCM 12774</strain>
    </source>
</reference>
<organism evidence="1 2">
    <name type="scientific">Paenibacillus motobuensis</name>
    <dbReference type="NCBI Taxonomy" id="295324"/>
    <lineage>
        <taxon>Bacteria</taxon>
        <taxon>Bacillati</taxon>
        <taxon>Bacillota</taxon>
        <taxon>Bacilli</taxon>
        <taxon>Bacillales</taxon>
        <taxon>Paenibacillaceae</taxon>
        <taxon>Paenibacillus</taxon>
    </lineage>
</organism>
<keyword evidence="2" id="KW-1185">Reference proteome</keyword>
<evidence type="ECO:0000313" key="2">
    <source>
        <dbReference type="Proteomes" id="UP001500340"/>
    </source>
</evidence>
<dbReference type="RefSeq" id="WP_343859803.1">
    <property type="nucleotide sequence ID" value="NZ_BAAACX010000008.1"/>
</dbReference>
<accession>A0ABP3HZT6</accession>
<comment type="caution">
    <text evidence="1">The sequence shown here is derived from an EMBL/GenBank/DDBJ whole genome shotgun (WGS) entry which is preliminary data.</text>
</comment>
<proteinExistence type="predicted"/>
<dbReference type="EMBL" id="BAAACX010000008">
    <property type="protein sequence ID" value="GAA0386025.1"/>
    <property type="molecule type" value="Genomic_DNA"/>
</dbReference>
<evidence type="ECO:0000313" key="1">
    <source>
        <dbReference type="EMBL" id="GAA0386025.1"/>
    </source>
</evidence>
<protein>
    <submittedName>
        <fullName evidence="1">Uncharacterized protein</fullName>
    </submittedName>
</protein>
<dbReference type="Proteomes" id="UP001500340">
    <property type="component" value="Unassembled WGS sequence"/>
</dbReference>